<feature type="transmembrane region" description="Helical" evidence="2">
    <location>
        <begin position="180"/>
        <end position="200"/>
    </location>
</feature>
<keyword evidence="4" id="KW-1185">Reference proteome</keyword>
<feature type="region of interest" description="Disordered" evidence="1">
    <location>
        <begin position="277"/>
        <end position="351"/>
    </location>
</feature>
<dbReference type="OrthoDB" id="10573494at2759"/>
<evidence type="ECO:0000313" key="3">
    <source>
        <dbReference type="EMBL" id="GBF94653.1"/>
    </source>
</evidence>
<proteinExistence type="predicted"/>
<keyword evidence="2" id="KW-0812">Transmembrane</keyword>
<feature type="compositionally biased region" description="Low complexity" evidence="1">
    <location>
        <begin position="314"/>
        <end position="327"/>
    </location>
</feature>
<feature type="transmembrane region" description="Helical" evidence="2">
    <location>
        <begin position="95"/>
        <end position="116"/>
    </location>
</feature>
<name>A0A2V0P9S2_9CHLO</name>
<dbReference type="EMBL" id="BDRX01000054">
    <property type="protein sequence ID" value="GBF94653.1"/>
    <property type="molecule type" value="Genomic_DNA"/>
</dbReference>
<sequence length="351" mass="35545">MAVADAPRRAARRPADIVSTACDAAVAVLVVAVQDVCFKEAVTACAALSAVSFACNWHEHARGRRVVFPKSVDLAIPAIALALVVPAWLDEEGTHRVVYVVICGGVGAVMLASVAVGRSFALEFYMDWYPRDFWGTPLVTRLTSHLAWAWIASQALMAGAALCVVFTGNSNPALYVWMNYVMQLVPLVLVVLLTLAYPWALKRSWGFDPADVTTAFHPAQRAALGREALEAAAAEAAEAAAARVGCFCLPPGRAGGGVGGGGGGPFGRKQRVASRAALLGGDGGGGGGGGGGDYGTGDSPPRAGTAAASDSFEVAVPAAAAGRRVSSSGGGGGGGGGGAASPRTRPHQHPG</sequence>
<protein>
    <submittedName>
        <fullName evidence="3">Uncharacterized protein</fullName>
    </submittedName>
</protein>
<evidence type="ECO:0000256" key="1">
    <source>
        <dbReference type="SAM" id="MobiDB-lite"/>
    </source>
</evidence>
<accession>A0A2V0P9S2</accession>
<dbReference type="InParanoid" id="A0A2V0P9S2"/>
<gene>
    <name evidence="3" type="ORF">Rsub_07389</name>
</gene>
<dbReference type="Proteomes" id="UP000247498">
    <property type="component" value="Unassembled WGS sequence"/>
</dbReference>
<dbReference type="AlphaFoldDB" id="A0A2V0P9S2"/>
<evidence type="ECO:0000256" key="2">
    <source>
        <dbReference type="SAM" id="Phobius"/>
    </source>
</evidence>
<organism evidence="3 4">
    <name type="scientific">Raphidocelis subcapitata</name>
    <dbReference type="NCBI Taxonomy" id="307507"/>
    <lineage>
        <taxon>Eukaryota</taxon>
        <taxon>Viridiplantae</taxon>
        <taxon>Chlorophyta</taxon>
        <taxon>core chlorophytes</taxon>
        <taxon>Chlorophyceae</taxon>
        <taxon>CS clade</taxon>
        <taxon>Sphaeropleales</taxon>
        <taxon>Selenastraceae</taxon>
        <taxon>Raphidocelis</taxon>
    </lineage>
</organism>
<keyword evidence="2" id="KW-1133">Transmembrane helix</keyword>
<evidence type="ECO:0000313" key="4">
    <source>
        <dbReference type="Proteomes" id="UP000247498"/>
    </source>
</evidence>
<feature type="transmembrane region" description="Helical" evidence="2">
    <location>
        <begin position="147"/>
        <end position="168"/>
    </location>
</feature>
<keyword evidence="2" id="KW-0472">Membrane</keyword>
<feature type="compositionally biased region" description="Gly residues" evidence="1">
    <location>
        <begin position="328"/>
        <end position="339"/>
    </location>
</feature>
<reference evidence="3 4" key="1">
    <citation type="journal article" date="2018" name="Sci. Rep.">
        <title>Raphidocelis subcapitata (=Pseudokirchneriella subcapitata) provides an insight into genome evolution and environmental adaptations in the Sphaeropleales.</title>
        <authorList>
            <person name="Suzuki S."/>
            <person name="Yamaguchi H."/>
            <person name="Nakajima N."/>
            <person name="Kawachi M."/>
        </authorList>
    </citation>
    <scope>NUCLEOTIDE SEQUENCE [LARGE SCALE GENOMIC DNA]</scope>
    <source>
        <strain evidence="3 4">NIES-35</strain>
    </source>
</reference>
<feature type="compositionally biased region" description="Gly residues" evidence="1">
    <location>
        <begin position="280"/>
        <end position="295"/>
    </location>
</feature>
<comment type="caution">
    <text evidence="3">The sequence shown here is derived from an EMBL/GenBank/DDBJ whole genome shotgun (WGS) entry which is preliminary data.</text>
</comment>